<dbReference type="PROSITE" id="PS50943">
    <property type="entry name" value="HTH_CROC1"/>
    <property type="match status" value="1"/>
</dbReference>
<name>A0A0R2KSF5_LACAM</name>
<evidence type="ECO:0000313" key="2">
    <source>
        <dbReference type="EMBL" id="KRN92418.1"/>
    </source>
</evidence>
<dbReference type="InterPro" id="IPR053163">
    <property type="entry name" value="HTH-type_regulator_Rgg"/>
</dbReference>
<feature type="domain" description="HTH cro/C1-type" evidence="1">
    <location>
        <begin position="19"/>
        <end position="73"/>
    </location>
</feature>
<evidence type="ECO:0000259" key="1">
    <source>
        <dbReference type="PROSITE" id="PS50943"/>
    </source>
</evidence>
<comment type="caution">
    <text evidence="2">The sequence shown here is derived from an EMBL/GenBank/DDBJ whole genome shotgun (WGS) entry which is preliminary data.</text>
</comment>
<dbReference type="SMART" id="SM00530">
    <property type="entry name" value="HTH_XRE"/>
    <property type="match status" value="1"/>
</dbReference>
<evidence type="ECO:0000313" key="3">
    <source>
        <dbReference type="Proteomes" id="UP000051529"/>
    </source>
</evidence>
<dbReference type="EMBL" id="JQBQ01000009">
    <property type="protein sequence ID" value="KRN92418.1"/>
    <property type="molecule type" value="Genomic_DNA"/>
</dbReference>
<dbReference type="InterPro" id="IPR001387">
    <property type="entry name" value="Cro/C1-type_HTH"/>
</dbReference>
<dbReference type="CDD" id="cd00093">
    <property type="entry name" value="HTH_XRE"/>
    <property type="match status" value="1"/>
</dbReference>
<dbReference type="PANTHER" id="PTHR37038">
    <property type="entry name" value="TRANSCRIPTIONAL REGULATOR-RELATED"/>
    <property type="match status" value="1"/>
</dbReference>
<dbReference type="AlphaFoldDB" id="A0A0R2KSF5"/>
<gene>
    <name evidence="2" type="ORF">IV44_GL001965</name>
</gene>
<organism evidence="2 3">
    <name type="scientific">Lactobacillus amylovorus subsp. animalium DSM 16698</name>
    <dbReference type="NCBI Taxonomy" id="695563"/>
    <lineage>
        <taxon>Bacteria</taxon>
        <taxon>Bacillati</taxon>
        <taxon>Bacillota</taxon>
        <taxon>Bacilli</taxon>
        <taxon>Lactobacillales</taxon>
        <taxon>Lactobacillaceae</taxon>
        <taxon>Lactobacillus</taxon>
        <taxon>Lactobacillus amylovorus subsp. animalium</taxon>
    </lineage>
</organism>
<dbReference type="PATRIC" id="fig|695563.3.peg.2046"/>
<dbReference type="Pfam" id="PF01381">
    <property type="entry name" value="HTH_3"/>
    <property type="match status" value="1"/>
</dbReference>
<reference evidence="2 3" key="1">
    <citation type="journal article" date="2015" name="Genome Announc.">
        <title>Expanding the biotechnology potential of lactobacilli through comparative genomics of 213 strains and associated genera.</title>
        <authorList>
            <person name="Sun Z."/>
            <person name="Harris H.M."/>
            <person name="McCann A."/>
            <person name="Guo C."/>
            <person name="Argimon S."/>
            <person name="Zhang W."/>
            <person name="Yang X."/>
            <person name="Jeffery I.B."/>
            <person name="Cooney J.C."/>
            <person name="Kagawa T.F."/>
            <person name="Liu W."/>
            <person name="Song Y."/>
            <person name="Salvetti E."/>
            <person name="Wrobel A."/>
            <person name="Rasinkangas P."/>
            <person name="Parkhill J."/>
            <person name="Rea M.C."/>
            <person name="O'Sullivan O."/>
            <person name="Ritari J."/>
            <person name="Douillard F.P."/>
            <person name="Paul Ross R."/>
            <person name="Yang R."/>
            <person name="Briner A.E."/>
            <person name="Felis G.E."/>
            <person name="de Vos W.M."/>
            <person name="Barrangou R."/>
            <person name="Klaenhammer T.R."/>
            <person name="Caufield P.W."/>
            <person name="Cui Y."/>
            <person name="Zhang H."/>
            <person name="O'Toole P.W."/>
        </authorList>
    </citation>
    <scope>NUCLEOTIDE SEQUENCE [LARGE SCALE GENOMIC DNA]</scope>
    <source>
        <strain evidence="2 3">DSM 16698</strain>
    </source>
</reference>
<dbReference type="GO" id="GO:0003677">
    <property type="term" value="F:DNA binding"/>
    <property type="evidence" value="ECO:0007669"/>
    <property type="project" value="InterPro"/>
</dbReference>
<dbReference type="Proteomes" id="UP000051529">
    <property type="component" value="Unassembled WGS sequence"/>
</dbReference>
<dbReference type="InterPro" id="IPR010982">
    <property type="entry name" value="Lambda_DNA-bd_dom_sf"/>
</dbReference>
<protein>
    <submittedName>
        <fullName evidence="2">Transcriptional regulator</fullName>
    </submittedName>
</protein>
<dbReference type="Gene3D" id="1.10.260.40">
    <property type="entry name" value="lambda repressor-like DNA-binding domains"/>
    <property type="match status" value="1"/>
</dbReference>
<proteinExistence type="predicted"/>
<dbReference type="SUPFAM" id="SSF47413">
    <property type="entry name" value="lambda repressor-like DNA-binding domains"/>
    <property type="match status" value="1"/>
</dbReference>
<sequence length="281" mass="32658">MIKNSKLLEGKIMTIGDALRKERENLDLTQKEMVEGTSISVSHYSKIENDIQDIKAKDLFELLDARKIDVNNFRKKIIDKKRNSLNELADQLTKAFYKPDIKLAKAVKEQLADFSDAEELQIRAELVVAVLTNNLKETKQELSAKLINYFERDATWMDDPDMLRIIGNSTRVIDFNFLATLMNKLLVKYQKIDQYPLDTQKRIGNIFVNYLHVLYDYRAKRMARKYINFLQNLPGIPELTLDKLMGDYYDAVFFKNEKELAQTLSVLKRVVPKIVSGLPEK</sequence>
<accession>A0A0R2KSF5</accession>